<feature type="transmembrane region" description="Helical" evidence="7">
    <location>
        <begin position="251"/>
        <end position="276"/>
    </location>
</feature>
<dbReference type="GO" id="GO:0005102">
    <property type="term" value="F:signaling receptor binding"/>
    <property type="evidence" value="ECO:0007669"/>
    <property type="project" value="TreeGrafter"/>
</dbReference>
<evidence type="ECO:0000256" key="1">
    <source>
        <dbReference type="ARBA" id="ARBA00004370"/>
    </source>
</evidence>
<dbReference type="InterPro" id="IPR007110">
    <property type="entry name" value="Ig-like_dom"/>
</dbReference>
<protein>
    <recommendedName>
        <fullName evidence="8">Ig-like domain-containing protein</fullName>
    </recommendedName>
</protein>
<keyword evidence="2 7" id="KW-0812">Transmembrane</keyword>
<dbReference type="GO" id="GO:0050852">
    <property type="term" value="P:T cell receptor signaling pathway"/>
    <property type="evidence" value="ECO:0007669"/>
    <property type="project" value="TreeGrafter"/>
</dbReference>
<evidence type="ECO:0000256" key="7">
    <source>
        <dbReference type="SAM" id="Phobius"/>
    </source>
</evidence>
<dbReference type="Proteomes" id="UP000694393">
    <property type="component" value="Unplaced"/>
</dbReference>
<evidence type="ECO:0000256" key="4">
    <source>
        <dbReference type="ARBA" id="ARBA00023136"/>
    </source>
</evidence>
<dbReference type="Gene3D" id="2.60.40.10">
    <property type="entry name" value="Immunoglobulins"/>
    <property type="match status" value="2"/>
</dbReference>
<keyword evidence="3 7" id="KW-1133">Transmembrane helix</keyword>
<feature type="domain" description="Ig-like" evidence="8">
    <location>
        <begin position="155"/>
        <end position="243"/>
    </location>
</feature>
<reference evidence="9" key="2">
    <citation type="submission" date="2025-09" db="UniProtKB">
        <authorList>
            <consortium name="Ensembl"/>
        </authorList>
    </citation>
    <scope>IDENTIFICATION</scope>
</reference>
<feature type="domain" description="Ig-like" evidence="8">
    <location>
        <begin position="54"/>
        <end position="131"/>
    </location>
</feature>
<dbReference type="InterPro" id="IPR013106">
    <property type="entry name" value="Ig_V-set"/>
</dbReference>
<keyword evidence="10" id="KW-1185">Reference proteome</keyword>
<organism evidence="9 10">
    <name type="scientific">Pelusios castaneus</name>
    <name type="common">West African mud turtle</name>
    <dbReference type="NCBI Taxonomy" id="367368"/>
    <lineage>
        <taxon>Eukaryota</taxon>
        <taxon>Metazoa</taxon>
        <taxon>Chordata</taxon>
        <taxon>Craniata</taxon>
        <taxon>Vertebrata</taxon>
        <taxon>Euteleostomi</taxon>
        <taxon>Archelosauria</taxon>
        <taxon>Testudinata</taxon>
        <taxon>Testudines</taxon>
        <taxon>Pleurodira</taxon>
        <taxon>Pelomedusidae</taxon>
        <taxon>Pelusios</taxon>
    </lineage>
</organism>
<dbReference type="InterPro" id="IPR053896">
    <property type="entry name" value="BTN3A2-like_Ig-C"/>
</dbReference>
<reference evidence="9" key="1">
    <citation type="submission" date="2025-08" db="UniProtKB">
        <authorList>
            <consortium name="Ensembl"/>
        </authorList>
    </citation>
    <scope>IDENTIFICATION</scope>
</reference>
<evidence type="ECO:0000259" key="8">
    <source>
        <dbReference type="PROSITE" id="PS50835"/>
    </source>
</evidence>
<dbReference type="PROSITE" id="PS50835">
    <property type="entry name" value="IG_LIKE"/>
    <property type="match status" value="2"/>
</dbReference>
<dbReference type="SMART" id="SM00406">
    <property type="entry name" value="IGv"/>
    <property type="match status" value="1"/>
</dbReference>
<evidence type="ECO:0000313" key="10">
    <source>
        <dbReference type="Proteomes" id="UP000694393"/>
    </source>
</evidence>
<dbReference type="PANTHER" id="PTHR24100">
    <property type="entry name" value="BUTYROPHILIN"/>
    <property type="match status" value="1"/>
</dbReference>
<dbReference type="InterPro" id="IPR050504">
    <property type="entry name" value="IgSF_BTN/MOG"/>
</dbReference>
<dbReference type="SMART" id="SM00409">
    <property type="entry name" value="IG"/>
    <property type="match status" value="1"/>
</dbReference>
<evidence type="ECO:0000256" key="2">
    <source>
        <dbReference type="ARBA" id="ARBA00022692"/>
    </source>
</evidence>
<dbReference type="AlphaFoldDB" id="A0A8C8RHT3"/>
<keyword evidence="4 7" id="KW-0472">Membrane</keyword>
<sequence>MKCFSGSLRSVNLPLLCSIIFFFNLHIHKVESELFKVIGPNQPITAFVDKDALLHCHVSPSMSVVGMEVRWFRASESSAIVHLYQNGRDQDAQQMPAYQGRTEMLRDGFANGSVSLRIRNIRPADDGLYTCFFQLNNVYEETMLELKVIGLGSAPHISVDSYQDGGIQLVCKSTGWYPEPKVLWRDHNGEQLPSLFERKSEKNDGLFEIQTSVIMIKKLKQNMSCTVGNPLFDQEKKASIYISDSFFLRGYPWMVALSVILVILGFFLLLASYFFWKQYTAKGKLAADLGKCQNPLPVVSFVPCSTRG</sequence>
<dbReference type="Pfam" id="PF22705">
    <property type="entry name" value="C2-set_3"/>
    <property type="match status" value="1"/>
</dbReference>
<dbReference type="InterPro" id="IPR036179">
    <property type="entry name" value="Ig-like_dom_sf"/>
</dbReference>
<dbReference type="GO" id="GO:0009897">
    <property type="term" value="C:external side of plasma membrane"/>
    <property type="evidence" value="ECO:0007669"/>
    <property type="project" value="TreeGrafter"/>
</dbReference>
<evidence type="ECO:0000256" key="6">
    <source>
        <dbReference type="ARBA" id="ARBA00023319"/>
    </source>
</evidence>
<evidence type="ECO:0000256" key="5">
    <source>
        <dbReference type="ARBA" id="ARBA00023157"/>
    </source>
</evidence>
<dbReference type="InterPro" id="IPR013783">
    <property type="entry name" value="Ig-like_fold"/>
</dbReference>
<keyword evidence="6" id="KW-0393">Immunoglobulin domain</keyword>
<proteinExistence type="predicted"/>
<keyword evidence="5" id="KW-1015">Disulfide bond</keyword>
<dbReference type="InterPro" id="IPR003599">
    <property type="entry name" value="Ig_sub"/>
</dbReference>
<evidence type="ECO:0000256" key="3">
    <source>
        <dbReference type="ARBA" id="ARBA00022989"/>
    </source>
</evidence>
<accession>A0A8C8RHT3</accession>
<evidence type="ECO:0000313" key="9">
    <source>
        <dbReference type="Ensembl" id="ENSPCEP00000005329.1"/>
    </source>
</evidence>
<dbReference type="SUPFAM" id="SSF48726">
    <property type="entry name" value="Immunoglobulin"/>
    <property type="match status" value="2"/>
</dbReference>
<dbReference type="Pfam" id="PF07686">
    <property type="entry name" value="V-set"/>
    <property type="match status" value="1"/>
</dbReference>
<name>A0A8C8RHT3_9SAUR</name>
<dbReference type="FunFam" id="2.60.40.10:FF:000183">
    <property type="entry name" value="Myelin-oligodendrocyte glycoprotein"/>
    <property type="match status" value="1"/>
</dbReference>
<dbReference type="PANTHER" id="PTHR24100:SF149">
    <property type="entry name" value="BG-LIKE ANTIGEN 1-RELATED"/>
    <property type="match status" value="1"/>
</dbReference>
<comment type="subcellular location">
    <subcellularLocation>
        <location evidence="1">Membrane</location>
    </subcellularLocation>
</comment>
<dbReference type="Ensembl" id="ENSPCET00000005519.1">
    <property type="protein sequence ID" value="ENSPCEP00000005329.1"/>
    <property type="gene ID" value="ENSPCEG00000004330.1"/>
</dbReference>
<dbReference type="CDD" id="cd05713">
    <property type="entry name" value="IgV_MOG_like"/>
    <property type="match status" value="1"/>
</dbReference>
<dbReference type="GO" id="GO:0001817">
    <property type="term" value="P:regulation of cytokine production"/>
    <property type="evidence" value="ECO:0007669"/>
    <property type="project" value="TreeGrafter"/>
</dbReference>
<dbReference type="FunFam" id="2.60.40.10:FF:000088">
    <property type="entry name" value="Butyrophilin subfamily 1 member A1"/>
    <property type="match status" value="1"/>
</dbReference>